<dbReference type="PANTHER" id="PTHR11530:SF16">
    <property type="entry name" value="D-AMINO ACID OXIDASE (AFU_ORTHOLOGUE AFUA_5G11290)"/>
    <property type="match status" value="1"/>
</dbReference>
<evidence type="ECO:0000256" key="9">
    <source>
        <dbReference type="ARBA" id="ARBA00049547"/>
    </source>
</evidence>
<evidence type="ECO:0000256" key="4">
    <source>
        <dbReference type="ARBA" id="ARBA00022630"/>
    </source>
</evidence>
<evidence type="ECO:0000256" key="7">
    <source>
        <dbReference type="ARBA" id="ARBA00023140"/>
    </source>
</evidence>
<dbReference type="Gene3D" id="3.40.50.720">
    <property type="entry name" value="NAD(P)-binding Rossmann-like Domain"/>
    <property type="match status" value="1"/>
</dbReference>
<comment type="cofactor">
    <cofactor evidence="1 10">
        <name>FAD</name>
        <dbReference type="ChEBI" id="CHEBI:57692"/>
    </cofactor>
</comment>
<evidence type="ECO:0000256" key="10">
    <source>
        <dbReference type="PIRSR" id="PIRSR000189-1"/>
    </source>
</evidence>
<evidence type="ECO:0000259" key="12">
    <source>
        <dbReference type="Pfam" id="PF01266"/>
    </source>
</evidence>
<dbReference type="GO" id="GO:0005782">
    <property type="term" value="C:peroxisomal matrix"/>
    <property type="evidence" value="ECO:0007669"/>
    <property type="project" value="UniProtKB-SubCell"/>
</dbReference>
<evidence type="ECO:0000256" key="8">
    <source>
        <dbReference type="ARBA" id="ARBA00039101"/>
    </source>
</evidence>
<evidence type="ECO:0000313" key="14">
    <source>
        <dbReference type="Proteomes" id="UP000033540"/>
    </source>
</evidence>
<dbReference type="InterPro" id="IPR006076">
    <property type="entry name" value="FAD-dep_OxRdtase"/>
</dbReference>
<dbReference type="InterPro" id="IPR006181">
    <property type="entry name" value="D-amino_acid_oxidase_CS"/>
</dbReference>
<comment type="similarity">
    <text evidence="3">Belongs to the DAMOX/DASOX family.</text>
</comment>
<evidence type="ECO:0000256" key="1">
    <source>
        <dbReference type="ARBA" id="ARBA00001974"/>
    </source>
</evidence>
<dbReference type="SUPFAM" id="SSF54373">
    <property type="entry name" value="FAD-linked reductases, C-terminal domain"/>
    <property type="match status" value="1"/>
</dbReference>
<dbReference type="Gene3D" id="3.30.9.10">
    <property type="entry name" value="D-Amino Acid Oxidase, subunit A, domain 2"/>
    <property type="match status" value="1"/>
</dbReference>
<keyword evidence="11" id="KW-0812">Transmembrane</keyword>
<dbReference type="PANTHER" id="PTHR11530">
    <property type="entry name" value="D-AMINO ACID OXIDASE"/>
    <property type="match status" value="1"/>
</dbReference>
<keyword evidence="7" id="KW-0576">Peroxisome</keyword>
<protein>
    <recommendedName>
        <fullName evidence="8">D-amino-acid oxidase</fullName>
        <ecNumber evidence="8">1.4.3.3</ecNumber>
    </recommendedName>
</protein>
<gene>
    <name evidence="13" type="ORF">P875_00095131</name>
</gene>
<keyword evidence="6" id="KW-0560">Oxidoreductase</keyword>
<proteinExistence type="inferred from homology"/>
<organism evidence="13 14">
    <name type="scientific">Aspergillus parasiticus (strain ATCC 56775 / NRRL 5862 / SRRC 143 / SU-1)</name>
    <dbReference type="NCBI Taxonomy" id="1403190"/>
    <lineage>
        <taxon>Eukaryota</taxon>
        <taxon>Fungi</taxon>
        <taxon>Dikarya</taxon>
        <taxon>Ascomycota</taxon>
        <taxon>Pezizomycotina</taxon>
        <taxon>Eurotiomycetes</taxon>
        <taxon>Eurotiomycetidae</taxon>
        <taxon>Eurotiales</taxon>
        <taxon>Aspergillaceae</taxon>
        <taxon>Aspergillus</taxon>
        <taxon>Aspergillus subgen. Circumdati</taxon>
    </lineage>
</organism>
<dbReference type="Pfam" id="PF01266">
    <property type="entry name" value="DAO"/>
    <property type="match status" value="1"/>
</dbReference>
<name>A0A0F0I4F1_ASPPU</name>
<keyword evidence="4" id="KW-0285">Flavoprotein</keyword>
<evidence type="ECO:0000256" key="2">
    <source>
        <dbReference type="ARBA" id="ARBA00004253"/>
    </source>
</evidence>
<dbReference type="OrthoDB" id="409956at2759"/>
<evidence type="ECO:0000256" key="11">
    <source>
        <dbReference type="SAM" id="Phobius"/>
    </source>
</evidence>
<dbReference type="PIRSF" id="PIRSF000189">
    <property type="entry name" value="D-aa_oxidase"/>
    <property type="match status" value="1"/>
</dbReference>
<evidence type="ECO:0000256" key="6">
    <source>
        <dbReference type="ARBA" id="ARBA00023002"/>
    </source>
</evidence>
<dbReference type="Proteomes" id="UP000033540">
    <property type="component" value="Unassembled WGS sequence"/>
</dbReference>
<dbReference type="FunFam" id="3.30.9.10:FF:000018">
    <property type="entry name" value="D-amino acid oxidase, putative"/>
    <property type="match status" value="1"/>
</dbReference>
<keyword evidence="5 10" id="KW-0274">FAD</keyword>
<feature type="binding site" evidence="10">
    <location>
        <position position="344"/>
    </location>
    <ligand>
        <name>D-dopa</name>
        <dbReference type="ChEBI" id="CHEBI:149689"/>
    </ligand>
</feature>
<comment type="subcellular location">
    <subcellularLocation>
        <location evidence="2">Peroxisome matrix</location>
    </subcellularLocation>
</comment>
<dbReference type="STRING" id="1403190.A0A0F0I4F1"/>
<feature type="domain" description="FAD dependent oxidoreductase" evidence="12">
    <location>
        <begin position="6"/>
        <end position="360"/>
    </location>
</feature>
<evidence type="ECO:0000256" key="3">
    <source>
        <dbReference type="ARBA" id="ARBA00006730"/>
    </source>
</evidence>
<dbReference type="InterPro" id="IPR023209">
    <property type="entry name" value="DAO"/>
</dbReference>
<dbReference type="GO" id="GO:0019478">
    <property type="term" value="P:D-amino acid catabolic process"/>
    <property type="evidence" value="ECO:0007669"/>
    <property type="project" value="TreeGrafter"/>
</dbReference>
<comment type="caution">
    <text evidence="13">The sequence shown here is derived from an EMBL/GenBank/DDBJ whole genome shotgun (WGS) entry which is preliminary data.</text>
</comment>
<dbReference type="SUPFAM" id="SSF51971">
    <property type="entry name" value="Nucleotide-binding domain"/>
    <property type="match status" value="1"/>
</dbReference>
<reference evidence="13 14" key="1">
    <citation type="submission" date="2015-02" db="EMBL/GenBank/DDBJ databases">
        <title>Draft genome sequence of Aspergillus parasiticus SU-1.</title>
        <authorList>
            <person name="Yu J."/>
            <person name="Fedorova N."/>
            <person name="Yin Y."/>
            <person name="Losada L."/>
            <person name="Zafar N."/>
            <person name="Taujale R."/>
            <person name="Ehrlich K.C."/>
            <person name="Bhatnagar D."/>
            <person name="Cleveland T.E."/>
            <person name="Bennett J.W."/>
            <person name="Nierman W.C."/>
        </authorList>
    </citation>
    <scope>NUCLEOTIDE SEQUENCE [LARGE SCALE GENOMIC DNA]</scope>
    <source>
        <strain evidence="14">ATCC 56775 / NRRL 5862 / SRRC 143 / SU-1</strain>
    </source>
</reference>
<comment type="catalytic activity">
    <reaction evidence="9">
        <text>a D-alpha-amino acid + O2 + H2O = a 2-oxocarboxylate + H2O2 + NH4(+)</text>
        <dbReference type="Rhea" id="RHEA:21816"/>
        <dbReference type="ChEBI" id="CHEBI:15377"/>
        <dbReference type="ChEBI" id="CHEBI:15379"/>
        <dbReference type="ChEBI" id="CHEBI:16240"/>
        <dbReference type="ChEBI" id="CHEBI:28938"/>
        <dbReference type="ChEBI" id="CHEBI:35179"/>
        <dbReference type="ChEBI" id="CHEBI:59871"/>
        <dbReference type="EC" id="1.4.3.3"/>
    </reaction>
    <physiologicalReaction direction="left-to-right" evidence="9">
        <dbReference type="Rhea" id="RHEA:21817"/>
    </physiologicalReaction>
</comment>
<dbReference type="GO" id="GO:0003884">
    <property type="term" value="F:D-amino-acid oxidase activity"/>
    <property type="evidence" value="ECO:0007669"/>
    <property type="project" value="UniProtKB-EC"/>
</dbReference>
<keyword evidence="11" id="KW-0472">Membrane</keyword>
<dbReference type="EMBL" id="JZEE01000616">
    <property type="protein sequence ID" value="KJK62605.1"/>
    <property type="molecule type" value="Genomic_DNA"/>
</dbReference>
<sequence length="371" mass="39741">MSQKNVVVIGAGVAGLTTALLLSERSGYRIMVAAKHMPGDYDIEYASPWAGANYMPVSIRGTRAAAWDQTTWARLLDLALNCPEAGIHLQQCEIYSRSKDRGSATAEWFSELLAPNPWFKDIIPNVHCSYARNCFRAIPESELSPGVDCGTAFTSVCINTAVYLPWLVSVCLKNGVIFKRANFKHVLEAGSMGDQLGGPIDLIVNCTGLMASRIGGVEDKSVVPARGQIVVVRNDAGKMMSISGTDDGDEEACYVMTRAAGGGTILGGSYQKGSWDSQVDPNLAVRIMKRAVELCPSLTGGKGIEHLDIIRHGVGLRPVREGGTRVEKERIGATWVVHNYGAGGAGYQSSYGCAEAAVDLVEEALRTNAKL</sequence>
<feature type="binding site" evidence="10">
    <location>
        <position position="207"/>
    </location>
    <ligand>
        <name>FAD</name>
        <dbReference type="ChEBI" id="CHEBI:57692"/>
    </ligand>
</feature>
<keyword evidence="11" id="KW-1133">Transmembrane helix</keyword>
<dbReference type="GO" id="GO:0071949">
    <property type="term" value="F:FAD binding"/>
    <property type="evidence" value="ECO:0007669"/>
    <property type="project" value="InterPro"/>
</dbReference>
<dbReference type="AlphaFoldDB" id="A0A0F0I4F1"/>
<accession>A0A0F0I4F1</accession>
<evidence type="ECO:0000313" key="13">
    <source>
        <dbReference type="EMBL" id="KJK62605.1"/>
    </source>
</evidence>
<dbReference type="PROSITE" id="PS00677">
    <property type="entry name" value="DAO"/>
    <property type="match status" value="1"/>
</dbReference>
<feature type="binding site" evidence="10">
    <location>
        <position position="186"/>
    </location>
    <ligand>
        <name>FAD</name>
        <dbReference type="ChEBI" id="CHEBI:57692"/>
    </ligand>
</feature>
<evidence type="ECO:0000256" key="5">
    <source>
        <dbReference type="ARBA" id="ARBA00022827"/>
    </source>
</evidence>
<feature type="transmembrane region" description="Helical" evidence="11">
    <location>
        <begin position="6"/>
        <end position="23"/>
    </location>
</feature>
<dbReference type="EC" id="1.4.3.3" evidence="8"/>